<dbReference type="InterPro" id="IPR005850">
    <property type="entry name" value="GalP_Utransf_C"/>
</dbReference>
<comment type="cofactor">
    <cofactor evidence="14">
        <name>Zn(2+)</name>
        <dbReference type="ChEBI" id="CHEBI:29105"/>
    </cofactor>
    <text evidence="14">Binds 1 zinc ion per subunit.</text>
</comment>
<keyword evidence="8 14" id="KW-0479">Metal-binding</keyword>
<evidence type="ECO:0000256" key="12">
    <source>
        <dbReference type="NCBIfam" id="TIGR00209"/>
    </source>
</evidence>
<dbReference type="RefSeq" id="WP_155470478.1">
    <property type="nucleotide sequence ID" value="NZ_BMKG01000008.1"/>
</dbReference>
<dbReference type="GO" id="GO:0005737">
    <property type="term" value="C:cytoplasm"/>
    <property type="evidence" value="ECO:0007669"/>
    <property type="project" value="TreeGrafter"/>
</dbReference>
<feature type="active site" description="Tele-UMP-histidine intermediate" evidence="13">
    <location>
        <position position="166"/>
    </location>
</feature>
<evidence type="ECO:0000256" key="11">
    <source>
        <dbReference type="ARBA" id="ARBA00023277"/>
    </source>
</evidence>
<evidence type="ECO:0000256" key="8">
    <source>
        <dbReference type="ARBA" id="ARBA00022723"/>
    </source>
</evidence>
<evidence type="ECO:0000256" key="17">
    <source>
        <dbReference type="SAM" id="MobiDB-lite"/>
    </source>
</evidence>
<evidence type="ECO:0000256" key="6">
    <source>
        <dbReference type="ARBA" id="ARBA00022679"/>
    </source>
</evidence>
<proteinExistence type="inferred from homology"/>
<dbReference type="EC" id="2.7.7.12" evidence="4 12"/>
<dbReference type="InterPro" id="IPR001937">
    <property type="entry name" value="GalP_UDPtransf1"/>
</dbReference>
<keyword evidence="15" id="KW-0408">Iron</keyword>
<dbReference type="EMBL" id="WNKZ01000023">
    <property type="protein sequence ID" value="MTV53159.1"/>
    <property type="molecule type" value="Genomic_DNA"/>
</dbReference>
<reference evidence="21 22" key="3">
    <citation type="submission" date="2019-11" db="EMBL/GenBank/DDBJ databases">
        <title>Type strains purchased from KCTC, JCM and DSMZ.</title>
        <authorList>
            <person name="Lu H."/>
        </authorList>
    </citation>
    <scope>NUCLEOTIDE SEQUENCE [LARGE SCALE GENOMIC DNA]</scope>
    <source>
        <strain evidence="21 22">KCTC 52429</strain>
    </source>
</reference>
<dbReference type="Proteomes" id="UP000622638">
    <property type="component" value="Unassembled WGS sequence"/>
</dbReference>
<keyword evidence="23" id="KW-1185">Reference proteome</keyword>
<dbReference type="NCBIfam" id="TIGR00209">
    <property type="entry name" value="galT_1"/>
    <property type="match status" value="1"/>
</dbReference>
<evidence type="ECO:0000256" key="5">
    <source>
        <dbReference type="ARBA" id="ARBA00016340"/>
    </source>
</evidence>
<feature type="binding site" evidence="14">
    <location>
        <position position="115"/>
    </location>
    <ligand>
        <name>Zn(2+)</name>
        <dbReference type="ChEBI" id="CHEBI:29105"/>
    </ligand>
</feature>
<dbReference type="SUPFAM" id="SSF54197">
    <property type="entry name" value="HIT-like"/>
    <property type="match status" value="2"/>
</dbReference>
<evidence type="ECO:0000256" key="7">
    <source>
        <dbReference type="ARBA" id="ARBA00022695"/>
    </source>
</evidence>
<dbReference type="OrthoDB" id="9769064at2"/>
<feature type="domain" description="Galactose-1-phosphate uridyl transferase N-terminal" evidence="18">
    <location>
        <begin position="2"/>
        <end position="176"/>
    </location>
</feature>
<evidence type="ECO:0000313" key="23">
    <source>
        <dbReference type="Proteomes" id="UP000622638"/>
    </source>
</evidence>
<evidence type="ECO:0000256" key="14">
    <source>
        <dbReference type="PIRSR" id="PIRSR000808-3"/>
    </source>
</evidence>
<reference evidence="20" key="4">
    <citation type="submission" date="2024-05" db="EMBL/GenBank/DDBJ databases">
        <authorList>
            <person name="Sun Q."/>
            <person name="Zhou Y."/>
        </authorList>
    </citation>
    <scope>NUCLEOTIDE SEQUENCE</scope>
    <source>
        <strain evidence="20">CGMCC 1.15931</strain>
    </source>
</reference>
<feature type="binding site" evidence="15">
    <location>
        <position position="303"/>
    </location>
    <ligand>
        <name>Fe cation</name>
        <dbReference type="ChEBI" id="CHEBI:24875"/>
    </ligand>
</feature>
<keyword evidence="7 16" id="KW-0548">Nucleotidyltransferase</keyword>
<dbReference type="Proteomes" id="UP000430634">
    <property type="component" value="Unassembled WGS sequence"/>
</dbReference>
<feature type="domain" description="Galactose-1-phosphate uridyl transferase C-terminal" evidence="19">
    <location>
        <begin position="182"/>
        <end position="350"/>
    </location>
</feature>
<dbReference type="FunFam" id="3.30.428.10:FF:000001">
    <property type="entry name" value="Galactose-1-phosphate uridylyltransferase"/>
    <property type="match status" value="1"/>
</dbReference>
<evidence type="ECO:0000256" key="10">
    <source>
        <dbReference type="ARBA" id="ARBA00023144"/>
    </source>
</evidence>
<dbReference type="InterPro" id="IPR005849">
    <property type="entry name" value="GalP_Utransf_N"/>
</dbReference>
<keyword evidence="6 16" id="KW-0808">Transferase</keyword>
<dbReference type="GO" id="GO:0008270">
    <property type="term" value="F:zinc ion binding"/>
    <property type="evidence" value="ECO:0007669"/>
    <property type="project" value="InterPro"/>
</dbReference>
<dbReference type="Pfam" id="PF02744">
    <property type="entry name" value="GalP_UDP_tr_C"/>
    <property type="match status" value="1"/>
</dbReference>
<evidence type="ECO:0000256" key="2">
    <source>
        <dbReference type="ARBA" id="ARBA00004947"/>
    </source>
</evidence>
<evidence type="ECO:0000256" key="1">
    <source>
        <dbReference type="ARBA" id="ARBA00001107"/>
    </source>
</evidence>
<evidence type="ECO:0000256" key="15">
    <source>
        <dbReference type="PIRSR" id="PIRSR000808-4"/>
    </source>
</evidence>
<dbReference type="EMBL" id="BMKG01000008">
    <property type="protein sequence ID" value="GGC00213.1"/>
    <property type="molecule type" value="Genomic_DNA"/>
</dbReference>
<dbReference type="UniPathway" id="UPA00214"/>
<dbReference type="PANTHER" id="PTHR11943:SF1">
    <property type="entry name" value="GALACTOSE-1-PHOSPHATE URIDYLYLTRANSFERASE"/>
    <property type="match status" value="1"/>
</dbReference>
<dbReference type="PIRSF" id="PIRSF000808">
    <property type="entry name" value="GalT"/>
    <property type="match status" value="1"/>
</dbReference>
<reference evidence="23" key="2">
    <citation type="journal article" date="2019" name="Int. J. Syst. Evol. Microbiol.">
        <title>The Global Catalogue of Microorganisms (GCM) 10K type strain sequencing project: providing services to taxonomists for standard genome sequencing and annotation.</title>
        <authorList>
            <consortium name="The Broad Institute Genomics Platform"/>
            <consortium name="The Broad Institute Genome Sequencing Center for Infectious Disease"/>
            <person name="Wu L."/>
            <person name="Ma J."/>
        </authorList>
    </citation>
    <scope>NUCLEOTIDE SEQUENCE [LARGE SCALE GENOMIC DNA]</scope>
    <source>
        <strain evidence="23">CGMCC 1.15931</strain>
    </source>
</reference>
<protein>
    <recommendedName>
        <fullName evidence="5 12">Galactose-1-phosphate uridylyltransferase</fullName>
        <ecNumber evidence="4 12">2.7.7.12</ecNumber>
    </recommendedName>
</protein>
<comment type="similarity">
    <text evidence="3 16">Belongs to the galactose-1-phosphate uridylyltransferase type 1 family.</text>
</comment>
<comment type="caution">
    <text evidence="21">The sequence shown here is derived from an EMBL/GenBank/DDBJ whole genome shotgun (WGS) entry which is preliminary data.</text>
</comment>
<sequence length="353" mass="39321">MFNPSDHPHRRLNPLTGEWVLVSPHRSKRPWQGAQEAPDTSVKPAHDPTCYLCAGNTRINGVKNPDYTGTFVFENDFAAVMPDTPAAPAEGDGDALFQTMSVRGTSRVICFSPDHSKSLPQLSEQAIEGVVDTWCAQAAELGATYPWVQVFENKGAAMGCSNPHPHGQIWATSFLPNQPATEERQQQAYLAERGTNLLLDYAEREAADGERVVVMTEHWLAVVPYWAGWPFETLLLPRFAVQRLDALTQPQRADLAVILKRLTTRYDNLFQTSFPYSMGWHGAPYDGSAPGGDDVQAWQLHAHFYPPLLRSASVRKFMVGFEMLAESQRDLTPEQAAAQLRAQSEVHYLQSSQ</sequence>
<evidence type="ECO:0000256" key="4">
    <source>
        <dbReference type="ARBA" id="ARBA00012384"/>
    </source>
</evidence>
<dbReference type="PANTHER" id="PTHR11943">
    <property type="entry name" value="GALACTOSE-1-PHOSPHATE URIDYLYLTRANSFERASE"/>
    <property type="match status" value="1"/>
</dbReference>
<dbReference type="FunFam" id="3.30.428.10:FF:000002">
    <property type="entry name" value="Galactose-1-phosphate uridylyltransferase"/>
    <property type="match status" value="1"/>
</dbReference>
<evidence type="ECO:0000256" key="3">
    <source>
        <dbReference type="ARBA" id="ARBA00010951"/>
    </source>
</evidence>
<feature type="binding site" evidence="14">
    <location>
        <position position="50"/>
    </location>
    <ligand>
        <name>Zn(2+)</name>
        <dbReference type="ChEBI" id="CHEBI:29105"/>
    </ligand>
</feature>
<feature type="binding site" evidence="14">
    <location>
        <position position="164"/>
    </location>
    <ligand>
        <name>Zn(2+)</name>
        <dbReference type="ChEBI" id="CHEBI:29105"/>
    </ligand>
</feature>
<evidence type="ECO:0000259" key="18">
    <source>
        <dbReference type="Pfam" id="PF01087"/>
    </source>
</evidence>
<comment type="catalytic activity">
    <reaction evidence="1 16">
        <text>alpha-D-galactose 1-phosphate + UDP-alpha-D-glucose = alpha-D-glucose 1-phosphate + UDP-alpha-D-galactose</text>
        <dbReference type="Rhea" id="RHEA:13989"/>
        <dbReference type="ChEBI" id="CHEBI:58336"/>
        <dbReference type="ChEBI" id="CHEBI:58601"/>
        <dbReference type="ChEBI" id="CHEBI:58885"/>
        <dbReference type="ChEBI" id="CHEBI:66914"/>
        <dbReference type="EC" id="2.7.7.12"/>
    </reaction>
</comment>
<evidence type="ECO:0000313" key="22">
    <source>
        <dbReference type="Proteomes" id="UP000430634"/>
    </source>
</evidence>
<accession>A0A6I3SVW7</accession>
<dbReference type="CDD" id="cd00608">
    <property type="entry name" value="GalT"/>
    <property type="match status" value="1"/>
</dbReference>
<dbReference type="GO" id="GO:0008108">
    <property type="term" value="F:UDP-glucose:hexose-1-phosphate uridylyltransferase activity"/>
    <property type="evidence" value="ECO:0007669"/>
    <property type="project" value="UniProtKB-UniRule"/>
</dbReference>
<feature type="region of interest" description="Disordered" evidence="17">
    <location>
        <begin position="26"/>
        <end position="45"/>
    </location>
</feature>
<comment type="pathway">
    <text evidence="2 16">Carbohydrate metabolism; galactose metabolism.</text>
</comment>
<evidence type="ECO:0000256" key="9">
    <source>
        <dbReference type="ARBA" id="ARBA00022833"/>
    </source>
</evidence>
<evidence type="ECO:0000313" key="21">
    <source>
        <dbReference type="EMBL" id="MTV53159.1"/>
    </source>
</evidence>
<reference evidence="20" key="1">
    <citation type="journal article" date="2014" name="Int. J. Syst. Evol. Microbiol.">
        <title>Complete genome of a new Firmicutes species belonging to the dominant human colonic microbiota ('Ruminococcus bicirculans') reveals two chromosomes and a selective capacity to utilize plant glucans.</title>
        <authorList>
            <consortium name="NISC Comparative Sequencing Program"/>
            <person name="Wegmann U."/>
            <person name="Louis P."/>
            <person name="Goesmann A."/>
            <person name="Henrissat B."/>
            <person name="Duncan S.H."/>
            <person name="Flint H.J."/>
        </authorList>
    </citation>
    <scope>NUCLEOTIDE SEQUENCE</scope>
    <source>
        <strain evidence="20">CGMCC 1.15931</strain>
    </source>
</reference>
<dbReference type="PROSITE" id="PS00117">
    <property type="entry name" value="GAL_P_UDP_TRANSF_I"/>
    <property type="match status" value="1"/>
</dbReference>
<feature type="binding site" evidence="14">
    <location>
        <position position="53"/>
    </location>
    <ligand>
        <name>Zn(2+)</name>
        <dbReference type="ChEBI" id="CHEBI:29105"/>
    </ligand>
</feature>
<dbReference type="Gene3D" id="3.30.428.10">
    <property type="entry name" value="HIT-like"/>
    <property type="match status" value="2"/>
</dbReference>
<evidence type="ECO:0000256" key="13">
    <source>
        <dbReference type="PIRSR" id="PIRSR000808-1"/>
    </source>
</evidence>
<dbReference type="Pfam" id="PF01087">
    <property type="entry name" value="GalP_UDP_transf"/>
    <property type="match status" value="1"/>
</dbReference>
<dbReference type="InterPro" id="IPR036265">
    <property type="entry name" value="HIT-like_sf"/>
</dbReference>
<keyword evidence="10 16" id="KW-0299">Galactose metabolism</keyword>
<evidence type="ECO:0000259" key="19">
    <source>
        <dbReference type="Pfam" id="PF02744"/>
    </source>
</evidence>
<organism evidence="21 22">
    <name type="scientific">Pseudoduganella buxea</name>
    <dbReference type="NCBI Taxonomy" id="1949069"/>
    <lineage>
        <taxon>Bacteria</taxon>
        <taxon>Pseudomonadati</taxon>
        <taxon>Pseudomonadota</taxon>
        <taxon>Betaproteobacteria</taxon>
        <taxon>Burkholderiales</taxon>
        <taxon>Oxalobacteraceae</taxon>
        <taxon>Telluria group</taxon>
        <taxon>Pseudoduganella</taxon>
    </lineage>
</organism>
<keyword evidence="9 14" id="KW-0862">Zinc</keyword>
<dbReference type="NCBIfam" id="NF008724">
    <property type="entry name" value="PRK11720.1"/>
    <property type="match status" value="1"/>
</dbReference>
<name>A0A6I3SVW7_9BURK</name>
<dbReference type="GO" id="GO:0033499">
    <property type="term" value="P:galactose catabolic process via UDP-galactose, Leloir pathway"/>
    <property type="evidence" value="ECO:0007669"/>
    <property type="project" value="TreeGrafter"/>
</dbReference>
<gene>
    <name evidence="20" type="ORF">GCM10011572_22760</name>
    <name evidence="21" type="ORF">GM672_10495</name>
</gene>
<evidence type="ECO:0000313" key="20">
    <source>
        <dbReference type="EMBL" id="GGC00213.1"/>
    </source>
</evidence>
<feature type="binding site" evidence="15">
    <location>
        <position position="301"/>
    </location>
    <ligand>
        <name>Fe cation</name>
        <dbReference type="ChEBI" id="CHEBI:24875"/>
    </ligand>
</feature>
<dbReference type="InterPro" id="IPR019779">
    <property type="entry name" value="GalP_UDPtransf1_His-AS"/>
</dbReference>
<comment type="cofactor">
    <cofactor evidence="15">
        <name>Fe cation</name>
        <dbReference type="ChEBI" id="CHEBI:24875"/>
    </cofactor>
    <text evidence="15">Binds 1 Fe cation per subunit.</text>
</comment>
<evidence type="ECO:0000256" key="16">
    <source>
        <dbReference type="RuleBase" id="RU000506"/>
    </source>
</evidence>
<dbReference type="AlphaFoldDB" id="A0A6I3SVW7"/>
<feature type="binding site" evidence="15">
    <location>
        <position position="182"/>
    </location>
    <ligand>
        <name>Fe cation</name>
        <dbReference type="ChEBI" id="CHEBI:24875"/>
    </ligand>
</feature>
<feature type="binding site" evidence="15">
    <location>
        <position position="281"/>
    </location>
    <ligand>
        <name>Fe cation</name>
        <dbReference type="ChEBI" id="CHEBI:24875"/>
    </ligand>
</feature>
<keyword evidence="11 16" id="KW-0119">Carbohydrate metabolism</keyword>